<sequence>MKRQGKCGSCYAFSTADLVAAQYQIDRRLKGPFELAPQFLIDCAKSPAGLGCDGGRPIEVLRNLTQCTASSGCNFPLETCYGYKEQKGVCMNQPCQSSPIVKVRKIFYLKKIHK</sequence>
<accession>A0A915J9I3</accession>
<dbReference type="InterPro" id="IPR000668">
    <property type="entry name" value="Peptidase_C1A_C"/>
</dbReference>
<evidence type="ECO:0000256" key="4">
    <source>
        <dbReference type="ARBA" id="ARBA00022807"/>
    </source>
</evidence>
<dbReference type="Gene3D" id="3.90.70.10">
    <property type="entry name" value="Cysteine proteinases"/>
    <property type="match status" value="1"/>
</dbReference>
<keyword evidence="4" id="KW-0788">Thiol protease</keyword>
<evidence type="ECO:0000256" key="2">
    <source>
        <dbReference type="ARBA" id="ARBA00022670"/>
    </source>
</evidence>
<comment type="similarity">
    <text evidence="1">Belongs to the peptidase C1 family.</text>
</comment>
<name>A0A915J9I3_ROMCU</name>
<dbReference type="WBParaSite" id="nRc.2.0.1.t23134-RA">
    <property type="protein sequence ID" value="nRc.2.0.1.t23134-RA"/>
    <property type="gene ID" value="nRc.2.0.1.g23134"/>
</dbReference>
<dbReference type="InterPro" id="IPR000169">
    <property type="entry name" value="Pept_cys_AS"/>
</dbReference>
<organism evidence="6 7">
    <name type="scientific">Romanomermis culicivorax</name>
    <name type="common">Nematode worm</name>
    <dbReference type="NCBI Taxonomy" id="13658"/>
    <lineage>
        <taxon>Eukaryota</taxon>
        <taxon>Metazoa</taxon>
        <taxon>Ecdysozoa</taxon>
        <taxon>Nematoda</taxon>
        <taxon>Enoplea</taxon>
        <taxon>Dorylaimia</taxon>
        <taxon>Mermithida</taxon>
        <taxon>Mermithoidea</taxon>
        <taxon>Mermithidae</taxon>
        <taxon>Romanomermis</taxon>
    </lineage>
</organism>
<dbReference type="Pfam" id="PF00112">
    <property type="entry name" value="Peptidase_C1"/>
    <property type="match status" value="1"/>
</dbReference>
<dbReference type="AlphaFoldDB" id="A0A915J9I3"/>
<feature type="domain" description="Peptidase C1A papain C-terminal" evidence="5">
    <location>
        <begin position="2"/>
        <end position="107"/>
    </location>
</feature>
<evidence type="ECO:0000259" key="5">
    <source>
        <dbReference type="Pfam" id="PF00112"/>
    </source>
</evidence>
<dbReference type="InterPro" id="IPR038765">
    <property type="entry name" value="Papain-like_cys_pep_sf"/>
</dbReference>
<proteinExistence type="inferred from homology"/>
<evidence type="ECO:0000313" key="7">
    <source>
        <dbReference type="WBParaSite" id="nRc.2.0.1.t23134-RA"/>
    </source>
</evidence>
<dbReference type="GO" id="GO:0006508">
    <property type="term" value="P:proteolysis"/>
    <property type="evidence" value="ECO:0007669"/>
    <property type="project" value="UniProtKB-KW"/>
</dbReference>
<keyword evidence="6" id="KW-1185">Reference proteome</keyword>
<evidence type="ECO:0000313" key="6">
    <source>
        <dbReference type="Proteomes" id="UP000887565"/>
    </source>
</evidence>
<keyword evidence="2" id="KW-0645">Protease</keyword>
<dbReference type="Proteomes" id="UP000887565">
    <property type="component" value="Unplaced"/>
</dbReference>
<protein>
    <submittedName>
        <fullName evidence="7">Peptidase C1A papain C-terminal domain-containing protein</fullName>
    </submittedName>
</protein>
<reference evidence="7" key="1">
    <citation type="submission" date="2022-11" db="UniProtKB">
        <authorList>
            <consortium name="WormBaseParasite"/>
        </authorList>
    </citation>
    <scope>IDENTIFICATION</scope>
</reference>
<dbReference type="SUPFAM" id="SSF54001">
    <property type="entry name" value="Cysteine proteinases"/>
    <property type="match status" value="1"/>
</dbReference>
<dbReference type="GO" id="GO:0008234">
    <property type="term" value="F:cysteine-type peptidase activity"/>
    <property type="evidence" value="ECO:0007669"/>
    <property type="project" value="UniProtKB-KW"/>
</dbReference>
<evidence type="ECO:0000256" key="3">
    <source>
        <dbReference type="ARBA" id="ARBA00022801"/>
    </source>
</evidence>
<keyword evidence="3" id="KW-0378">Hydrolase</keyword>
<evidence type="ECO:0000256" key="1">
    <source>
        <dbReference type="ARBA" id="ARBA00008455"/>
    </source>
</evidence>
<dbReference type="PROSITE" id="PS00139">
    <property type="entry name" value="THIOL_PROTEASE_CYS"/>
    <property type="match status" value="1"/>
</dbReference>
<dbReference type="InterPro" id="IPR013128">
    <property type="entry name" value="Peptidase_C1A"/>
</dbReference>
<dbReference type="PANTHER" id="PTHR12411">
    <property type="entry name" value="CYSTEINE PROTEASE FAMILY C1-RELATED"/>
    <property type="match status" value="1"/>
</dbReference>